<gene>
    <name evidence="3" type="primary">LOC136085178</name>
</gene>
<name>A0ABM4CL82_HYDVU</name>
<dbReference type="RefSeq" id="XP_065662538.1">
    <property type="nucleotide sequence ID" value="XM_065806466.1"/>
</dbReference>
<dbReference type="GeneID" id="136085178"/>
<dbReference type="Proteomes" id="UP001652625">
    <property type="component" value="Chromosome 09"/>
</dbReference>
<sequence>MLFYSNRSASCKDNGVRDFFDTREFHNHPFLQKFPKTFLLHFFVDAFEVTNVLGSHTIVHKLEALYMQVRNVLPEYQSKTDSIYLIGLWYALDAHITRYSYDKFLKHVLCQLQELESEQRVQVIVNGKEVTIYAIIVIFSADILGTHSLFGFMESFRATYFCRFCKSTQSEVQETYRSIAFEKQSMADYNQCIVESQSADYDPSKTGIKHGCSLNCLNWFHCVEQSAVDSDKNSKPPEINLQNLRIQAAESWCLIRNLPLMIGKYIPDEEPHWKLLILLLACVDIIFAPEITDGLITQLEFLIEEHHYYFKSVYPENRLIPKHHFMLHYPECMAKFGPLSRYWCMRFEAKHRFAKELSSVIRNFKNICYSVMHRYQLKLANCLFSRSLYSNNKQLGKCDKVVIGNLQVEIGNTIRESLNLNILNVVYDASSITFGSYAIKLGCILCHNVLESYPQYGELLNFVYIAPKVFLVLDPLETINFNKRFHAYVVQKMKFSLKFTVINADSCKDYHPYNITNICDQMFIGTCYRIFKLLLFAVIILLINKFILNSCILNYLLSE</sequence>
<dbReference type="PANTHER" id="PTHR31912:SF34">
    <property type="entry name" value="NOTOCHORD-RELATED PROTEIN"/>
    <property type="match status" value="1"/>
</dbReference>
<keyword evidence="1" id="KW-0812">Transmembrane</keyword>
<keyword evidence="1" id="KW-0472">Membrane</keyword>
<evidence type="ECO:0000256" key="1">
    <source>
        <dbReference type="SAM" id="Phobius"/>
    </source>
</evidence>
<feature type="transmembrane region" description="Helical" evidence="1">
    <location>
        <begin position="533"/>
        <end position="557"/>
    </location>
</feature>
<keyword evidence="1" id="KW-1133">Transmembrane helix</keyword>
<dbReference type="PANTHER" id="PTHR31912">
    <property type="entry name" value="IP13529P"/>
    <property type="match status" value="1"/>
</dbReference>
<organism evidence="2 3">
    <name type="scientific">Hydra vulgaris</name>
    <name type="common">Hydra</name>
    <name type="synonym">Hydra attenuata</name>
    <dbReference type="NCBI Taxonomy" id="6087"/>
    <lineage>
        <taxon>Eukaryota</taxon>
        <taxon>Metazoa</taxon>
        <taxon>Cnidaria</taxon>
        <taxon>Hydrozoa</taxon>
        <taxon>Hydroidolina</taxon>
        <taxon>Anthoathecata</taxon>
        <taxon>Aplanulata</taxon>
        <taxon>Hydridae</taxon>
        <taxon>Hydra</taxon>
    </lineage>
</organism>
<evidence type="ECO:0000313" key="2">
    <source>
        <dbReference type="Proteomes" id="UP001652625"/>
    </source>
</evidence>
<protein>
    <submittedName>
        <fullName evidence="3">Uncharacterized protein LOC136085178</fullName>
    </submittedName>
</protein>
<keyword evidence="2" id="KW-1185">Reference proteome</keyword>
<proteinExistence type="predicted"/>
<reference evidence="3" key="1">
    <citation type="submission" date="2025-08" db="UniProtKB">
        <authorList>
            <consortium name="RefSeq"/>
        </authorList>
    </citation>
    <scope>IDENTIFICATION</scope>
</reference>
<evidence type="ECO:0000313" key="3">
    <source>
        <dbReference type="RefSeq" id="XP_065662538.1"/>
    </source>
</evidence>
<accession>A0ABM4CL82</accession>